<dbReference type="EMBL" id="CP038231">
    <property type="protein sequence ID" value="QDH13854.1"/>
    <property type="molecule type" value="Genomic_DNA"/>
</dbReference>
<reference evidence="2 3" key="1">
    <citation type="submission" date="2019-03" db="EMBL/GenBank/DDBJ databases">
        <title>The complete genome sequence of Swingsia_sp. F3b2 LMG30590(T).</title>
        <authorList>
            <person name="Chua K.-O."/>
            <person name="Chan K.-G."/>
            <person name="See-Too W.-S."/>
        </authorList>
    </citation>
    <scope>NUCLEOTIDE SEQUENCE [LARGE SCALE GENOMIC DNA]</scope>
    <source>
        <strain evidence="2 3">F3b2</strain>
    </source>
</reference>
<dbReference type="InterPro" id="IPR014966">
    <property type="entry name" value="FRG-dom"/>
</dbReference>
<dbReference type="OrthoDB" id="9816036at2"/>
<accession>A0A4Y6U9H2</accession>
<name>A0A4Y6U9H2_9PROT</name>
<sequence length="307" mass="35747">MAVKEIDSVIDSVGKALEICKEIQGGNYSTGKLKFDQYNPLYFRGQNNETWELTPTVFRDRFLYYNESFIYNEALSAQPEEFRDDLTIIQKLVRMQHFSIPTRLLDISEDMLIGLYFACCDDNSVNGNSFVFNPKTDHICFESDPYINALSSLIFSSTADKLFEIDPDFLEDKILIEGYKEILIEKRSEIFNKMIKNKIGESYDIPTKLKKEIDACFNKHFLLRPRLSNKRIVAQKGSFILFGPKNKSLDEDYSYWKIPVASAAKERILDELDTFFGINESTVFPDLDHLRSTLQRKYSSYFYRTPN</sequence>
<dbReference type="SMART" id="SM00901">
    <property type="entry name" value="FRG"/>
    <property type="match status" value="1"/>
</dbReference>
<dbReference type="Proteomes" id="UP000318709">
    <property type="component" value="Chromosome"/>
</dbReference>
<keyword evidence="3" id="KW-1185">Reference proteome</keyword>
<proteinExistence type="predicted"/>
<protein>
    <submittedName>
        <fullName evidence="2">FRG domain-containing protein</fullName>
    </submittedName>
</protein>
<dbReference type="AlphaFoldDB" id="A0A4Y6U9H2"/>
<dbReference type="Pfam" id="PF08867">
    <property type="entry name" value="FRG"/>
    <property type="match status" value="1"/>
</dbReference>
<evidence type="ECO:0000313" key="3">
    <source>
        <dbReference type="Proteomes" id="UP000318709"/>
    </source>
</evidence>
<feature type="domain" description="FRG" evidence="1">
    <location>
        <begin position="37"/>
        <end position="132"/>
    </location>
</feature>
<dbReference type="KEGG" id="swf:E3E12_06250"/>
<organism evidence="2 3">
    <name type="scientific">Formicincola oecophyllae</name>
    <dbReference type="NCBI Taxonomy" id="2558361"/>
    <lineage>
        <taxon>Bacteria</taxon>
        <taxon>Pseudomonadati</taxon>
        <taxon>Pseudomonadota</taxon>
        <taxon>Alphaproteobacteria</taxon>
        <taxon>Acetobacterales</taxon>
        <taxon>Acetobacteraceae</taxon>
        <taxon>Formicincola</taxon>
    </lineage>
</organism>
<dbReference type="RefSeq" id="WP_141443562.1">
    <property type="nucleotide sequence ID" value="NZ_CP038231.1"/>
</dbReference>
<evidence type="ECO:0000313" key="2">
    <source>
        <dbReference type="EMBL" id="QDH13854.1"/>
    </source>
</evidence>
<gene>
    <name evidence="2" type="ORF">E3E12_06250</name>
</gene>
<evidence type="ECO:0000259" key="1">
    <source>
        <dbReference type="SMART" id="SM00901"/>
    </source>
</evidence>